<gene>
    <name evidence="2" type="ORF">THITH_15475</name>
</gene>
<feature type="transmembrane region" description="Helical" evidence="1">
    <location>
        <begin position="6"/>
        <end position="24"/>
    </location>
</feature>
<dbReference type="KEGG" id="tti:THITH_15475"/>
<accession>W0DTT7</accession>
<evidence type="ECO:0000313" key="3">
    <source>
        <dbReference type="Proteomes" id="UP000005289"/>
    </source>
</evidence>
<reference evidence="2 3" key="1">
    <citation type="submission" date="2013-12" db="EMBL/GenBank/DDBJ databases">
        <authorList>
            <consortium name="DOE Joint Genome Institute"/>
            <person name="Muyzer G."/>
            <person name="Huntemann M."/>
            <person name="Han J."/>
            <person name="Chen A."/>
            <person name="Kyrpides N."/>
            <person name="Mavromatis K."/>
            <person name="Markowitz V."/>
            <person name="Palaniappan K."/>
            <person name="Ivanova N."/>
            <person name="Schaumberg A."/>
            <person name="Pati A."/>
            <person name="Liolios K."/>
            <person name="Nordberg H.P."/>
            <person name="Cantor M.N."/>
            <person name="Hua S.X."/>
            <person name="Woyke T."/>
        </authorList>
    </citation>
    <scope>NUCLEOTIDE SEQUENCE [LARGE SCALE GENOMIC DNA]</scope>
    <source>
        <strain evidence="2 3">ARh 1</strain>
    </source>
</reference>
<keyword evidence="1" id="KW-0812">Transmembrane</keyword>
<sequence>MLYIASGFISVATFLSLFVVGRLYRALRLQHPAVYAELGSPTVFRKRGRKENPDPYDTLLLRFVYAKRHQALDDVRVRRLGDFLYWFWPFCVVVLVLLFMLSVASMVFRYAT</sequence>
<keyword evidence="1" id="KW-0472">Membrane</keyword>
<dbReference type="Proteomes" id="UP000005289">
    <property type="component" value="Chromosome"/>
</dbReference>
<name>W0DTT7_9GAMM</name>
<dbReference type="EMBL" id="CP007029">
    <property type="protein sequence ID" value="AHF00286.1"/>
    <property type="molecule type" value="Genomic_DNA"/>
</dbReference>
<organism evidence="2 3">
    <name type="scientific">Thioalkalivibrio paradoxus ARh 1</name>
    <dbReference type="NCBI Taxonomy" id="713585"/>
    <lineage>
        <taxon>Bacteria</taxon>
        <taxon>Pseudomonadati</taxon>
        <taxon>Pseudomonadota</taxon>
        <taxon>Gammaproteobacteria</taxon>
        <taxon>Chromatiales</taxon>
        <taxon>Ectothiorhodospiraceae</taxon>
        <taxon>Thioalkalivibrio</taxon>
    </lineage>
</organism>
<keyword evidence="3" id="KW-1185">Reference proteome</keyword>
<evidence type="ECO:0000313" key="2">
    <source>
        <dbReference type="EMBL" id="AHF00286.1"/>
    </source>
</evidence>
<keyword evidence="1" id="KW-1133">Transmembrane helix</keyword>
<dbReference type="HOGENOM" id="CLU_2144739_0_0_6"/>
<protein>
    <recommendedName>
        <fullName evidence="4">Universal stress protein B</fullName>
    </recommendedName>
</protein>
<dbReference type="RefSeq" id="WP_025367614.1">
    <property type="nucleotide sequence ID" value="NZ_CP007029.1"/>
</dbReference>
<proteinExistence type="predicted"/>
<evidence type="ECO:0000256" key="1">
    <source>
        <dbReference type="SAM" id="Phobius"/>
    </source>
</evidence>
<dbReference type="AlphaFoldDB" id="W0DTT7"/>
<evidence type="ECO:0008006" key="4">
    <source>
        <dbReference type="Google" id="ProtNLM"/>
    </source>
</evidence>
<feature type="transmembrane region" description="Helical" evidence="1">
    <location>
        <begin position="83"/>
        <end position="108"/>
    </location>
</feature>